<dbReference type="AlphaFoldDB" id="A0A5C5RMZ8"/>
<dbReference type="OrthoDB" id="4774771at2"/>
<evidence type="ECO:0000256" key="1">
    <source>
        <dbReference type="SAM" id="MobiDB-lite"/>
    </source>
</evidence>
<reference evidence="2 3" key="1">
    <citation type="submission" date="2019-06" db="EMBL/GenBank/DDBJ databases">
        <authorList>
            <person name="Teng J.L.L."/>
            <person name="Lee H.H."/>
            <person name="Lau S.K.P."/>
            <person name="Woo P.C.Y."/>
        </authorList>
    </citation>
    <scope>NUCLEOTIDE SEQUENCE [LARGE SCALE GENOMIC DNA]</scope>
    <source>
        <strain evidence="2 3">HKU70</strain>
    </source>
</reference>
<organism evidence="2 3">
    <name type="scientific">Tsukamurella sputi</name>
    <dbReference type="NCBI Taxonomy" id="2591848"/>
    <lineage>
        <taxon>Bacteria</taxon>
        <taxon>Bacillati</taxon>
        <taxon>Actinomycetota</taxon>
        <taxon>Actinomycetes</taxon>
        <taxon>Mycobacteriales</taxon>
        <taxon>Tsukamurellaceae</taxon>
        <taxon>Tsukamurella</taxon>
    </lineage>
</organism>
<dbReference type="Proteomes" id="UP000319792">
    <property type="component" value="Unassembled WGS sequence"/>
</dbReference>
<evidence type="ECO:0000313" key="2">
    <source>
        <dbReference type="EMBL" id="TWS24417.1"/>
    </source>
</evidence>
<evidence type="ECO:0000313" key="3">
    <source>
        <dbReference type="Proteomes" id="UP000319792"/>
    </source>
</evidence>
<dbReference type="RefSeq" id="WP_146434436.1">
    <property type="nucleotide sequence ID" value="NZ_VIGV01000003.1"/>
</dbReference>
<name>A0A5C5RMZ8_9ACTN</name>
<proteinExistence type="predicted"/>
<reference evidence="2 3" key="2">
    <citation type="submission" date="2019-08" db="EMBL/GenBank/DDBJ databases">
        <title>Tsukamurella conjunctivitidis sp. nov., Tsukamurella assacharolytica sp. nov. and Tsukamurella sputae sp. nov. isolated from patients with conjunctivitis, bacteraemia (lymphoma) and respiratory infection (sputum) in Hong Kong.</title>
        <authorList>
            <person name="Fok K.M.N."/>
            <person name="Fong J.Y.H."/>
        </authorList>
    </citation>
    <scope>NUCLEOTIDE SEQUENCE [LARGE SCALE GENOMIC DNA]</scope>
    <source>
        <strain evidence="2 3">HKU70</strain>
    </source>
</reference>
<keyword evidence="3" id="KW-1185">Reference proteome</keyword>
<dbReference type="EMBL" id="VIGV01000003">
    <property type="protein sequence ID" value="TWS24417.1"/>
    <property type="molecule type" value="Genomic_DNA"/>
</dbReference>
<comment type="caution">
    <text evidence="2">The sequence shown here is derived from an EMBL/GenBank/DDBJ whole genome shotgun (WGS) entry which is preliminary data.</text>
</comment>
<gene>
    <name evidence="2" type="ORF">FK268_12575</name>
</gene>
<feature type="region of interest" description="Disordered" evidence="1">
    <location>
        <begin position="186"/>
        <end position="214"/>
    </location>
</feature>
<accession>A0A5C5RMZ8</accession>
<sequence length="214" mass="23536">MRTSDPGWLAFNGHPMRMAPPPPLRQALAALLVDAPLEEWPLPLALGALADREDRHTLLLALMNDEARLDDFHQIADGVARLWFAWPRWSARVIWRTALEAWPTVDGEMLLRGIDIETMDPGRASNALWALFRSWWGGTDRWDVFVRQVQAEPPRLTSGGGSQTAEAAYDAFEAFAAALGGVEEARGAPSAPMPELPAAPVEDDDEGPVLVVRP</sequence>
<protein>
    <submittedName>
        <fullName evidence="2">Uncharacterized protein</fullName>
    </submittedName>
</protein>